<gene>
    <name evidence="2" type="ORF">HDA35_000341</name>
</gene>
<proteinExistence type="predicted"/>
<accession>A0ABX2RDE6</accession>
<dbReference type="PANTHER" id="PTHR43682:SF1">
    <property type="entry name" value="LACTATE UTILIZATION PROTEIN C"/>
    <property type="match status" value="1"/>
</dbReference>
<dbReference type="EMBL" id="JACCCQ010000001">
    <property type="protein sequence ID" value="NYF54510.1"/>
    <property type="molecule type" value="Genomic_DNA"/>
</dbReference>
<dbReference type="Pfam" id="PF02589">
    <property type="entry name" value="LUD_dom"/>
    <property type="match status" value="1"/>
</dbReference>
<evidence type="ECO:0000259" key="1">
    <source>
        <dbReference type="Pfam" id="PF02589"/>
    </source>
</evidence>
<dbReference type="SUPFAM" id="SSF100950">
    <property type="entry name" value="NagB/RpiA/CoA transferase-like"/>
    <property type="match status" value="1"/>
</dbReference>
<dbReference type="InterPro" id="IPR003741">
    <property type="entry name" value="LUD_dom"/>
</dbReference>
<dbReference type="Gene3D" id="3.40.50.10420">
    <property type="entry name" value="NagB/RpiA/CoA transferase-like"/>
    <property type="match status" value="1"/>
</dbReference>
<name>A0ABX2RDE6_9ACTN</name>
<sequence>MNARTEILDRIRVALGDPVPPVPVPRRYLRTVQCADPVDLFADRLADYRATVHRCDGDLAATLATVLAGSPSLVVPPDLPAEWLTGYRGPVRRDGEPAPLTVAELDATASVLTGCAVAVATTGTIVLDAGPTQGRRALTLIPDHHVCVVRVDQLVTGLPEAVAQLDPRRPLTWVSGPSATSDIELNRVEGVHGPRRLEVVLVS</sequence>
<comment type="caution">
    <text evidence="2">The sequence shown here is derived from an EMBL/GenBank/DDBJ whole genome shotgun (WGS) entry which is preliminary data.</text>
</comment>
<dbReference type="InterPro" id="IPR024185">
    <property type="entry name" value="FTHF_cligase-like_sf"/>
</dbReference>
<dbReference type="RefSeq" id="WP_179801232.1">
    <property type="nucleotide sequence ID" value="NZ_JACCCQ010000001.1"/>
</dbReference>
<dbReference type="InterPro" id="IPR037171">
    <property type="entry name" value="NagB/RpiA_transferase-like"/>
</dbReference>
<reference evidence="2 3" key="1">
    <citation type="submission" date="2020-07" db="EMBL/GenBank/DDBJ databases">
        <title>Sequencing the genomes of 1000 actinobacteria strains.</title>
        <authorList>
            <person name="Klenk H.-P."/>
        </authorList>
    </citation>
    <scope>NUCLEOTIDE SEQUENCE [LARGE SCALE GENOMIC DNA]</scope>
    <source>
        <strain evidence="2 3">DSM 43814</strain>
    </source>
</reference>
<feature type="domain" description="LUD" evidence="1">
    <location>
        <begin position="111"/>
        <end position="202"/>
    </location>
</feature>
<evidence type="ECO:0000313" key="2">
    <source>
        <dbReference type="EMBL" id="NYF54510.1"/>
    </source>
</evidence>
<dbReference type="Proteomes" id="UP000631553">
    <property type="component" value="Unassembled WGS sequence"/>
</dbReference>
<protein>
    <submittedName>
        <fullName evidence="2">L-lactate dehydrogenase complex protein LldG</fullName>
    </submittedName>
</protein>
<keyword evidence="3" id="KW-1185">Reference proteome</keyword>
<evidence type="ECO:0000313" key="3">
    <source>
        <dbReference type="Proteomes" id="UP000631553"/>
    </source>
</evidence>
<organism evidence="2 3">
    <name type="scientific">Micromonospora purpureochromogenes</name>
    <dbReference type="NCBI Taxonomy" id="47872"/>
    <lineage>
        <taxon>Bacteria</taxon>
        <taxon>Bacillati</taxon>
        <taxon>Actinomycetota</taxon>
        <taxon>Actinomycetes</taxon>
        <taxon>Micromonosporales</taxon>
        <taxon>Micromonosporaceae</taxon>
        <taxon>Micromonospora</taxon>
    </lineage>
</organism>
<dbReference type="PANTHER" id="PTHR43682">
    <property type="entry name" value="LACTATE UTILIZATION PROTEIN C"/>
    <property type="match status" value="1"/>
</dbReference>